<dbReference type="Pfam" id="PF23598">
    <property type="entry name" value="LRR_14"/>
    <property type="match status" value="1"/>
</dbReference>
<dbReference type="GO" id="GO:0006952">
    <property type="term" value="P:defense response"/>
    <property type="evidence" value="ECO:0007669"/>
    <property type="project" value="UniProtKB-KW"/>
</dbReference>
<dbReference type="Gene3D" id="1.10.8.430">
    <property type="entry name" value="Helical domain of apoptotic protease-activating factors"/>
    <property type="match status" value="1"/>
</dbReference>
<protein>
    <submittedName>
        <fullName evidence="6">Uncharacterized protein</fullName>
    </submittedName>
</protein>
<name>A0A0E0RCB7_ORYRU</name>
<sequence length="778" mass="88407">MTQEVNEVELLRTALKSAGAGAGDARDSNKTLLVPALVDAIRNKRFFLVLDDVWSERAWDKLLKAPFSHGAAGSRVLLTTLHDGVARGMQAAYPLHHVDKLNPEDAWSLLKRQVASSEMEELEIDDTLKDIGMKIIDKCDGLPLAVKVMGGLLRRRGRRRADWEQVLQDFIRSVPPGELNDCFLHYSLLPNNVVFFDNMVIGMWISEGFLHGDTNDLEKLGQDCYKELIYRNLIEPDAGYADERVSSMHDVVRSFAQNLARDEALVVSFRDEITKGALKSQKFLRLSVETNHDEFGWKIIQGQKSLRTLIVIGELKINPGDSLINFSNLRTLHIQDTNYTASLVESLHQLKHLRYIFVYCSDIARLLRNIGKLKLLQHLEIMSENYVKLPDCIVKLGQLRFLNIPVTSIPRRFSRLTNLRNLFMFPAQADGDWCSLQELGPLTQLQELSLKNLENVPATSLATKARLGEKSHLSYLRLECSSRLGEDGLVEDKNGVSEEEQRRTEEVLDELTPPLCLENIDIVGYFGQRLPRWMTSRAASAYERLTIVTVEDLACCTQLPDSLCQLPCLNVFQVARAPVIKRVGPEFVTMQPSSSQRRHGHAFPRLKAMNLLGMVEWEEWEWDQQLNNVPAMPALEELMQLKSVGSFASLVKLELSNTPDLERITFVPRLQKLVIAHCPTMMGVPALQRLHLEDYDMEQLPRYLQQDVSPRHLQLDCSLELLTSIALGKSSPEWSKLSHVQHVKAYADQGDIERKWHVFYTRDPYSFETNIDNSSSSS</sequence>
<feature type="domain" description="Disease resistance protein winged helix" evidence="4">
    <location>
        <begin position="190"/>
        <end position="255"/>
    </location>
</feature>
<dbReference type="eggNOG" id="KOG4658">
    <property type="taxonomic scope" value="Eukaryota"/>
</dbReference>
<dbReference type="HOGENOM" id="CLU_000837_8_6_1"/>
<reference evidence="6" key="2">
    <citation type="submission" date="2015-06" db="UniProtKB">
        <authorList>
            <consortium name="EnsemblPlants"/>
        </authorList>
    </citation>
    <scope>IDENTIFICATION</scope>
</reference>
<evidence type="ECO:0000259" key="4">
    <source>
        <dbReference type="Pfam" id="PF23559"/>
    </source>
</evidence>
<dbReference type="InterPro" id="IPR027417">
    <property type="entry name" value="P-loop_NTPase"/>
</dbReference>
<dbReference type="PANTHER" id="PTHR36766">
    <property type="entry name" value="PLANT BROAD-SPECTRUM MILDEW RESISTANCE PROTEIN RPW8"/>
    <property type="match status" value="1"/>
</dbReference>
<dbReference type="SUPFAM" id="SSF52058">
    <property type="entry name" value="L domain-like"/>
    <property type="match status" value="1"/>
</dbReference>
<evidence type="ECO:0000259" key="5">
    <source>
        <dbReference type="Pfam" id="PF23598"/>
    </source>
</evidence>
<feature type="domain" description="Disease resistance R13L4/SHOC-2-like LRR" evidence="5">
    <location>
        <begin position="306"/>
        <end position="666"/>
    </location>
</feature>
<dbReference type="Pfam" id="PF23559">
    <property type="entry name" value="WHD_DRP"/>
    <property type="match status" value="1"/>
</dbReference>
<dbReference type="GO" id="GO:0043531">
    <property type="term" value="F:ADP binding"/>
    <property type="evidence" value="ECO:0007669"/>
    <property type="project" value="InterPro"/>
</dbReference>
<evidence type="ECO:0000313" key="7">
    <source>
        <dbReference type="Proteomes" id="UP000008022"/>
    </source>
</evidence>
<dbReference type="PRINTS" id="PR00364">
    <property type="entry name" value="DISEASERSIST"/>
</dbReference>
<accession>A0A0E0RCB7</accession>
<dbReference type="AlphaFoldDB" id="A0A0E0RCB7"/>
<proteinExistence type="predicted"/>
<dbReference type="InterPro" id="IPR032675">
    <property type="entry name" value="LRR_dom_sf"/>
</dbReference>
<evidence type="ECO:0000313" key="6">
    <source>
        <dbReference type="EnsemblPlants" id="ORUFI11G25460.1"/>
    </source>
</evidence>
<dbReference type="Gramene" id="ORUFI11G25460.1">
    <property type="protein sequence ID" value="ORUFI11G25460.1"/>
    <property type="gene ID" value="ORUFI11G25460"/>
</dbReference>
<dbReference type="STRING" id="4529.A0A0E0RCB7"/>
<evidence type="ECO:0000256" key="1">
    <source>
        <dbReference type="ARBA" id="ARBA00022737"/>
    </source>
</evidence>
<dbReference type="EnsemblPlants" id="ORUFI11G25460.1">
    <property type="protein sequence ID" value="ORUFI11G25460.1"/>
    <property type="gene ID" value="ORUFI11G25460"/>
</dbReference>
<evidence type="ECO:0000259" key="3">
    <source>
        <dbReference type="Pfam" id="PF00931"/>
    </source>
</evidence>
<dbReference type="Proteomes" id="UP000008022">
    <property type="component" value="Unassembled WGS sequence"/>
</dbReference>
<dbReference type="InterPro" id="IPR042197">
    <property type="entry name" value="Apaf_helical"/>
</dbReference>
<organism evidence="6 7">
    <name type="scientific">Oryza rufipogon</name>
    <name type="common">Brownbeard rice</name>
    <name type="synonym">Asian wild rice</name>
    <dbReference type="NCBI Taxonomy" id="4529"/>
    <lineage>
        <taxon>Eukaryota</taxon>
        <taxon>Viridiplantae</taxon>
        <taxon>Streptophyta</taxon>
        <taxon>Embryophyta</taxon>
        <taxon>Tracheophyta</taxon>
        <taxon>Spermatophyta</taxon>
        <taxon>Magnoliopsida</taxon>
        <taxon>Liliopsida</taxon>
        <taxon>Poales</taxon>
        <taxon>Poaceae</taxon>
        <taxon>BOP clade</taxon>
        <taxon>Oryzoideae</taxon>
        <taxon>Oryzeae</taxon>
        <taxon>Oryzinae</taxon>
        <taxon>Oryza</taxon>
    </lineage>
</organism>
<evidence type="ECO:0000256" key="2">
    <source>
        <dbReference type="ARBA" id="ARBA00022821"/>
    </source>
</evidence>
<dbReference type="Gene3D" id="3.80.10.10">
    <property type="entry name" value="Ribonuclease Inhibitor"/>
    <property type="match status" value="1"/>
</dbReference>
<dbReference type="Gene3D" id="3.40.50.300">
    <property type="entry name" value="P-loop containing nucleotide triphosphate hydrolases"/>
    <property type="match status" value="1"/>
</dbReference>
<dbReference type="SUPFAM" id="SSF52540">
    <property type="entry name" value="P-loop containing nucleoside triphosphate hydrolases"/>
    <property type="match status" value="1"/>
</dbReference>
<dbReference type="OMA" id="MWGINEW"/>
<dbReference type="Pfam" id="PF00931">
    <property type="entry name" value="NB-ARC"/>
    <property type="match status" value="1"/>
</dbReference>
<dbReference type="PANTHER" id="PTHR36766:SF36">
    <property type="entry name" value="AAA+ ATPASE DOMAIN-CONTAINING PROTEIN"/>
    <property type="match status" value="1"/>
</dbReference>
<feature type="domain" description="NB-ARC" evidence="3">
    <location>
        <begin position="1"/>
        <end position="118"/>
    </location>
</feature>
<keyword evidence="2" id="KW-0611">Plant defense</keyword>
<keyword evidence="7" id="KW-1185">Reference proteome</keyword>
<keyword evidence="1" id="KW-0677">Repeat</keyword>
<reference evidence="7" key="1">
    <citation type="submission" date="2013-06" db="EMBL/GenBank/DDBJ databases">
        <authorList>
            <person name="Zhao Q."/>
        </authorList>
    </citation>
    <scope>NUCLEOTIDE SEQUENCE</scope>
    <source>
        <strain evidence="7">cv. W1943</strain>
    </source>
</reference>
<dbReference type="InterPro" id="IPR058922">
    <property type="entry name" value="WHD_DRP"/>
</dbReference>
<dbReference type="InterPro" id="IPR002182">
    <property type="entry name" value="NB-ARC"/>
</dbReference>
<dbReference type="InterPro" id="IPR055414">
    <property type="entry name" value="LRR_R13L4/SHOC2-like"/>
</dbReference>